<comment type="subcellular location">
    <subcellularLocation>
        <location evidence="2">Cell projection</location>
        <location evidence="2">Cilium</location>
    </subcellularLocation>
</comment>
<keyword evidence="6" id="KW-0969">Cilium</keyword>
<dbReference type="Gene3D" id="3.40.50.300">
    <property type="entry name" value="P-loop containing nucleotide triphosphate hydrolases"/>
    <property type="match status" value="1"/>
</dbReference>
<dbReference type="InterPro" id="IPR001611">
    <property type="entry name" value="Leu-rich_rpt"/>
</dbReference>
<keyword evidence="11" id="KW-1185">Reference proteome</keyword>
<dbReference type="Proteomes" id="UP001516400">
    <property type="component" value="Unassembled WGS sequence"/>
</dbReference>
<organism evidence="10 11">
    <name type="scientific">Cryptolaemus montrouzieri</name>
    <dbReference type="NCBI Taxonomy" id="559131"/>
    <lineage>
        <taxon>Eukaryota</taxon>
        <taxon>Metazoa</taxon>
        <taxon>Ecdysozoa</taxon>
        <taxon>Arthropoda</taxon>
        <taxon>Hexapoda</taxon>
        <taxon>Insecta</taxon>
        <taxon>Pterygota</taxon>
        <taxon>Neoptera</taxon>
        <taxon>Endopterygota</taxon>
        <taxon>Coleoptera</taxon>
        <taxon>Polyphaga</taxon>
        <taxon>Cucujiformia</taxon>
        <taxon>Coccinelloidea</taxon>
        <taxon>Coccinellidae</taxon>
        <taxon>Scymninae</taxon>
        <taxon>Scymnini</taxon>
        <taxon>Cryptolaemus</taxon>
    </lineage>
</organism>
<dbReference type="Pfam" id="PF13855">
    <property type="entry name" value="LRR_8"/>
    <property type="match status" value="1"/>
</dbReference>
<dbReference type="EMBL" id="JABFTP020000062">
    <property type="protein sequence ID" value="KAL3273826.1"/>
    <property type="molecule type" value="Genomic_DNA"/>
</dbReference>
<evidence type="ECO:0000256" key="4">
    <source>
        <dbReference type="ARBA" id="ARBA00022614"/>
    </source>
</evidence>
<dbReference type="PANTHER" id="PTHR45973:SF9">
    <property type="entry name" value="LEUCINE-RICH REPEAT-CONTAINING PROTEIN 46"/>
    <property type="match status" value="1"/>
</dbReference>
<protein>
    <recommendedName>
        <fullName evidence="8">Dynein axonemal assembly factor 1 homolog</fullName>
    </recommendedName>
</protein>
<name>A0ABD2N539_9CUCU</name>
<dbReference type="PROSITE" id="PS50052">
    <property type="entry name" value="GUANYLATE_KINASE_2"/>
    <property type="match status" value="1"/>
</dbReference>
<proteinExistence type="inferred from homology"/>
<dbReference type="SUPFAM" id="SSF52540">
    <property type="entry name" value="P-loop containing nucleoside triphosphate hydrolases"/>
    <property type="match status" value="1"/>
</dbReference>
<evidence type="ECO:0000256" key="2">
    <source>
        <dbReference type="ARBA" id="ARBA00004138"/>
    </source>
</evidence>
<dbReference type="Gene3D" id="3.80.10.10">
    <property type="entry name" value="Ribonuclease Inhibitor"/>
    <property type="match status" value="2"/>
</dbReference>
<dbReference type="InterPro" id="IPR050576">
    <property type="entry name" value="Cilia_flagella_integrity"/>
</dbReference>
<reference evidence="10 11" key="1">
    <citation type="journal article" date="2021" name="BMC Biol.">
        <title>Horizontally acquired antibacterial genes associated with adaptive radiation of ladybird beetles.</title>
        <authorList>
            <person name="Li H.S."/>
            <person name="Tang X.F."/>
            <person name="Huang Y.H."/>
            <person name="Xu Z.Y."/>
            <person name="Chen M.L."/>
            <person name="Du X.Y."/>
            <person name="Qiu B.Y."/>
            <person name="Chen P.T."/>
            <person name="Zhang W."/>
            <person name="Slipinski A."/>
            <person name="Escalona H.E."/>
            <person name="Waterhouse R.M."/>
            <person name="Zwick A."/>
            <person name="Pang H."/>
        </authorList>
    </citation>
    <scope>NUCLEOTIDE SEQUENCE [LARGE SCALE GENOMIC DNA]</scope>
    <source>
        <strain evidence="10">SYSU2018</strain>
    </source>
</reference>
<dbReference type="InterPro" id="IPR008145">
    <property type="entry name" value="GK/Ca_channel_bsu"/>
</dbReference>
<evidence type="ECO:0000256" key="7">
    <source>
        <dbReference type="ARBA" id="ARBA00023273"/>
    </source>
</evidence>
<dbReference type="Pfam" id="PF00625">
    <property type="entry name" value="Guanylate_kin"/>
    <property type="match status" value="1"/>
</dbReference>
<dbReference type="GO" id="GO:0005929">
    <property type="term" value="C:cilium"/>
    <property type="evidence" value="ECO:0007669"/>
    <property type="project" value="UniProtKB-SubCell"/>
</dbReference>
<comment type="caution">
    <text evidence="10">The sequence shown here is derived from an EMBL/GenBank/DDBJ whole genome shotgun (WGS) entry which is preliminary data.</text>
</comment>
<comment type="similarity">
    <text evidence="3">Belongs to the DNAAF1 family.</text>
</comment>
<dbReference type="InterPro" id="IPR032675">
    <property type="entry name" value="LRR_dom_sf"/>
</dbReference>
<dbReference type="AlphaFoldDB" id="A0ABD2N539"/>
<evidence type="ECO:0000256" key="5">
    <source>
        <dbReference type="ARBA" id="ARBA00022737"/>
    </source>
</evidence>
<evidence type="ECO:0000256" key="8">
    <source>
        <dbReference type="ARBA" id="ARBA00024433"/>
    </source>
</evidence>
<keyword evidence="5" id="KW-0677">Repeat</keyword>
<dbReference type="InterPro" id="IPR008144">
    <property type="entry name" value="Guanylate_kin-like_dom"/>
</dbReference>
<dbReference type="InterPro" id="IPR027417">
    <property type="entry name" value="P-loop_NTPase"/>
</dbReference>
<dbReference type="SUPFAM" id="SSF52058">
    <property type="entry name" value="L domain-like"/>
    <property type="match status" value="1"/>
</dbReference>
<dbReference type="PANTHER" id="PTHR45973">
    <property type="entry name" value="PROTEIN PHOSPHATASE 1 REGULATORY SUBUNIT SDS22-RELATED"/>
    <property type="match status" value="1"/>
</dbReference>
<gene>
    <name evidence="10" type="ORF">HHI36_015254</name>
</gene>
<keyword evidence="4" id="KW-0433">Leucine-rich repeat</keyword>
<evidence type="ECO:0000259" key="9">
    <source>
        <dbReference type="PROSITE" id="PS50052"/>
    </source>
</evidence>
<accession>A0ABD2N539</accession>
<evidence type="ECO:0000256" key="6">
    <source>
        <dbReference type="ARBA" id="ARBA00023069"/>
    </source>
</evidence>
<evidence type="ECO:0000313" key="10">
    <source>
        <dbReference type="EMBL" id="KAL3273826.1"/>
    </source>
</evidence>
<sequence length="867" mass="100365">MSDRSRDQKVIKHISSTLNRVRGTPKTRDDGTFSTASRISYDLSKINYLKTSSVLGTDFEGESQYSFPSRSDDASHALYDRVADKFYGVPNFNKDIHWTNVYLAGCWGSRAYEYSGWDDAERYTVRSRRYQDLDLTEDEENGILSQRVIAVCSSYLDRSPETEQYVLCKCVLSDKGFYDISALKKYHYLQYLDISKNRVDNLHALSELPFLMYLDASYNLLTEVLDFKAPFNLTHVNLSSNDIKAIRDLTAFWSLIVLDLSHNEIEVISGLQNLEYLRELNLSYNWICKVEGLNNLDRMQCLNLYNNIITKFEIGPDVGFKTMMRLKKVSLARNLLTSLQVIEQARSLQMLDLSDNRIDAIIELVYLQDLTNLYDLDLRDNVVRYNLRYFDTCINYCKNVFVLDGEEVTAETKVLSRKKFGATIFQYIKPGPQHMLLQNINFPNISKSVIPYNFPPRPMIVLVGPPSCMKGFLVDLCCEMYPQYVSRGVNHTTRPRSEGEIDGEQYHFVSYDVFKDMMRKGLFYTTSEYFGHLYGFALSEVCKDQPKKYVLMIHSDLNGALLLRARGLRPTLVLTIPKSEEVHRKYLRRKYYCHSLTKGILEVGISETKAYEGLRRIKKYNHRKVVSAMKKLLVDIFKDTNQENATKTIENIDLPIAGGLSIRKLLGELGISRNDETKQNKDDLKDILFMANDQMEHKIFYLQGLDVKQREALKKLGIDKIIESFLLKEENKEDTDPDNEESAGIIMQEVTNLEKLFDDILASRKTYLEMHWANPGLFTQVLFTDDMEQGLDTLTQVLKNCVRTHHLRSPICQMEHHPKNHPLVQKRLQVFRNMMSPEGIVANEKRNCPPDHLGFQNVEGKSYYLYD</sequence>
<comment type="function">
    <text evidence="1">Cilium-specific protein required for cilia structures.</text>
</comment>
<dbReference type="SMART" id="SM00072">
    <property type="entry name" value="GuKc"/>
    <property type="match status" value="1"/>
</dbReference>
<evidence type="ECO:0000313" key="11">
    <source>
        <dbReference type="Proteomes" id="UP001516400"/>
    </source>
</evidence>
<dbReference type="PROSITE" id="PS51450">
    <property type="entry name" value="LRR"/>
    <property type="match status" value="5"/>
</dbReference>
<feature type="domain" description="Guanylate kinase-like" evidence="9">
    <location>
        <begin position="457"/>
        <end position="799"/>
    </location>
</feature>
<evidence type="ECO:0000256" key="1">
    <source>
        <dbReference type="ARBA" id="ARBA00003843"/>
    </source>
</evidence>
<keyword evidence="7" id="KW-0966">Cell projection</keyword>
<evidence type="ECO:0000256" key="3">
    <source>
        <dbReference type="ARBA" id="ARBA00006453"/>
    </source>
</evidence>